<feature type="compositionally biased region" description="Basic and acidic residues" evidence="1">
    <location>
        <begin position="1"/>
        <end position="21"/>
    </location>
</feature>
<comment type="caution">
    <text evidence="2">The sequence shown here is derived from an EMBL/GenBank/DDBJ whole genome shotgun (WGS) entry which is preliminary data.</text>
</comment>
<evidence type="ECO:0000256" key="1">
    <source>
        <dbReference type="SAM" id="MobiDB-lite"/>
    </source>
</evidence>
<dbReference type="AlphaFoldDB" id="A0AA39XM15"/>
<dbReference type="Proteomes" id="UP001174934">
    <property type="component" value="Unassembled WGS sequence"/>
</dbReference>
<organism evidence="2 3">
    <name type="scientific">Bombardia bombarda</name>
    <dbReference type="NCBI Taxonomy" id="252184"/>
    <lineage>
        <taxon>Eukaryota</taxon>
        <taxon>Fungi</taxon>
        <taxon>Dikarya</taxon>
        <taxon>Ascomycota</taxon>
        <taxon>Pezizomycotina</taxon>
        <taxon>Sordariomycetes</taxon>
        <taxon>Sordariomycetidae</taxon>
        <taxon>Sordariales</taxon>
        <taxon>Lasiosphaeriaceae</taxon>
        <taxon>Bombardia</taxon>
    </lineage>
</organism>
<evidence type="ECO:0000313" key="3">
    <source>
        <dbReference type="Proteomes" id="UP001174934"/>
    </source>
</evidence>
<accession>A0AA39XM15</accession>
<proteinExistence type="predicted"/>
<dbReference type="EMBL" id="JAULSR010000001">
    <property type="protein sequence ID" value="KAK0636528.1"/>
    <property type="molecule type" value="Genomic_DNA"/>
</dbReference>
<protein>
    <submittedName>
        <fullName evidence="2">Uncharacterized protein</fullName>
    </submittedName>
</protein>
<gene>
    <name evidence="2" type="ORF">B0T17DRAFT_83849</name>
</gene>
<keyword evidence="3" id="KW-1185">Reference proteome</keyword>
<sequence>MDHDREQDEVDPPRDGEEPRSLTDLTASIRGEARKLLSQPASDSTVLRRTTVQPLNELGRIEAKSVYSFNLNRIEPIATHRSPGLCH</sequence>
<name>A0AA39XM15_9PEZI</name>
<reference evidence="2" key="1">
    <citation type="submission" date="2023-06" db="EMBL/GenBank/DDBJ databases">
        <title>Genome-scale phylogeny and comparative genomics of the fungal order Sordariales.</title>
        <authorList>
            <consortium name="Lawrence Berkeley National Laboratory"/>
            <person name="Hensen N."/>
            <person name="Bonometti L."/>
            <person name="Westerberg I."/>
            <person name="Brannstrom I.O."/>
            <person name="Guillou S."/>
            <person name="Cros-Aarteil S."/>
            <person name="Calhoun S."/>
            <person name="Haridas S."/>
            <person name="Kuo A."/>
            <person name="Mondo S."/>
            <person name="Pangilinan J."/>
            <person name="Riley R."/>
            <person name="LaButti K."/>
            <person name="Andreopoulos B."/>
            <person name="Lipzen A."/>
            <person name="Chen C."/>
            <person name="Yanf M."/>
            <person name="Daum C."/>
            <person name="Ng V."/>
            <person name="Clum A."/>
            <person name="Steindorff A."/>
            <person name="Ohm R."/>
            <person name="Martin F."/>
            <person name="Silar P."/>
            <person name="Natvig D."/>
            <person name="Lalanne C."/>
            <person name="Gautier V."/>
            <person name="Ament-velasquez S.L."/>
            <person name="Kruys A."/>
            <person name="Hutchinson M.I."/>
            <person name="Powell A.J."/>
            <person name="Barry K."/>
            <person name="Miller A.N."/>
            <person name="Grigoriev I.V."/>
            <person name="Debuchy R."/>
            <person name="Gladieux P."/>
            <person name="Thoren M.H."/>
            <person name="Johannesson H."/>
        </authorList>
    </citation>
    <scope>NUCLEOTIDE SEQUENCE</scope>
    <source>
        <strain evidence="2">SMH3391-2</strain>
    </source>
</reference>
<evidence type="ECO:0000313" key="2">
    <source>
        <dbReference type="EMBL" id="KAK0636528.1"/>
    </source>
</evidence>
<feature type="region of interest" description="Disordered" evidence="1">
    <location>
        <begin position="1"/>
        <end position="27"/>
    </location>
</feature>